<reference evidence="1" key="1">
    <citation type="journal article" date="2015" name="Nature">
        <title>Complex archaea that bridge the gap between prokaryotes and eukaryotes.</title>
        <authorList>
            <person name="Spang A."/>
            <person name="Saw J.H."/>
            <person name="Jorgensen S.L."/>
            <person name="Zaremba-Niedzwiedzka K."/>
            <person name="Martijn J."/>
            <person name="Lind A.E."/>
            <person name="van Eijk R."/>
            <person name="Schleper C."/>
            <person name="Guy L."/>
            <person name="Ettema T.J."/>
        </authorList>
    </citation>
    <scope>NUCLEOTIDE SEQUENCE</scope>
</reference>
<sequence>MSDLKTCKKCGEDKKYAEFSKNRRRKDGHQDHCKACIKIRDAENYANNQNKFAKWSKDRRLRVRKLVFEYLLTHPCVECKERDIIVLEFDHRTQTTKRFDVMSATHGHSWKTILAEIKKCDVVCANCHKRRTAKMLNWTVRLSIAAIQKEQLQAEKEQATE</sequence>
<dbReference type="AlphaFoldDB" id="A0A0F9JGL3"/>
<proteinExistence type="predicted"/>
<accession>A0A0F9JGL3</accession>
<evidence type="ECO:0008006" key="2">
    <source>
        <dbReference type="Google" id="ProtNLM"/>
    </source>
</evidence>
<evidence type="ECO:0000313" key="1">
    <source>
        <dbReference type="EMBL" id="KKM68733.1"/>
    </source>
</evidence>
<comment type="caution">
    <text evidence="1">The sequence shown here is derived from an EMBL/GenBank/DDBJ whole genome shotgun (WGS) entry which is preliminary data.</text>
</comment>
<dbReference type="EMBL" id="LAZR01010117">
    <property type="protein sequence ID" value="KKM68733.1"/>
    <property type="molecule type" value="Genomic_DNA"/>
</dbReference>
<name>A0A0F9JGL3_9ZZZZ</name>
<organism evidence="1">
    <name type="scientific">marine sediment metagenome</name>
    <dbReference type="NCBI Taxonomy" id="412755"/>
    <lineage>
        <taxon>unclassified sequences</taxon>
        <taxon>metagenomes</taxon>
        <taxon>ecological metagenomes</taxon>
    </lineage>
</organism>
<gene>
    <name evidence="1" type="ORF">LCGC14_1457910</name>
</gene>
<protein>
    <recommendedName>
        <fullName evidence="2">HNH domain-containing protein</fullName>
    </recommendedName>
</protein>